<gene>
    <name evidence="2" type="ORF">HETIRDRAFT_327522</name>
</gene>
<keyword evidence="3" id="KW-1185">Reference proteome</keyword>
<dbReference type="HOGENOM" id="CLU_731698_0_0_1"/>
<evidence type="ECO:0000256" key="1">
    <source>
        <dbReference type="SAM" id="MobiDB-lite"/>
    </source>
</evidence>
<evidence type="ECO:0000313" key="3">
    <source>
        <dbReference type="Proteomes" id="UP000030671"/>
    </source>
</evidence>
<organism evidence="2 3">
    <name type="scientific">Heterobasidion irregulare (strain TC 32-1)</name>
    <dbReference type="NCBI Taxonomy" id="747525"/>
    <lineage>
        <taxon>Eukaryota</taxon>
        <taxon>Fungi</taxon>
        <taxon>Dikarya</taxon>
        <taxon>Basidiomycota</taxon>
        <taxon>Agaricomycotina</taxon>
        <taxon>Agaricomycetes</taxon>
        <taxon>Russulales</taxon>
        <taxon>Bondarzewiaceae</taxon>
        <taxon>Heterobasidion</taxon>
        <taxon>Heterobasidion annosum species complex</taxon>
    </lineage>
</organism>
<feature type="region of interest" description="Disordered" evidence="1">
    <location>
        <begin position="344"/>
        <end position="378"/>
    </location>
</feature>
<dbReference type="AlphaFoldDB" id="W4JVN4"/>
<name>W4JVN4_HETIT</name>
<dbReference type="OrthoDB" id="3056649at2759"/>
<accession>W4JVN4</accession>
<dbReference type="Proteomes" id="UP000030671">
    <property type="component" value="Unassembled WGS sequence"/>
</dbReference>
<protein>
    <submittedName>
        <fullName evidence="2">Uncharacterized protein</fullName>
    </submittedName>
</protein>
<dbReference type="GeneID" id="20671336"/>
<sequence length="378" mass="41350">MPFNFFTVIPIIKKWRAMAASRSEATSGTLANVGIAVKNNLLEGMQGLLRALNTLKVLHPFIGPLVLAFQAAQALVATIQANEHKVLELCISMRDLMTVVLSLKDAPKHQLLIWDQLKARCADAAADMDSCVLACREYTSCIFLAKVFRALEWDRRLGRFLSLFQDHRATLSVLLLGHMAHGIDGLHEKVDGLAEALAEALRHSAEEFKRLQDIIDRKGRESFLHDDEALRELHAQATRLAPPESRAAEAAMSVEQLKASLFADAERPVGEAGPTPSAPVLPTPLDQRSEVTHLPAFQDAQEHSEEQSPPHIDLRAKGVTMVGTLSFCHVSLAGHQAVDAAPARMSAGQDALHTHGAPRRRKPECDWRCGRPGAPTPA</sequence>
<dbReference type="KEGG" id="hir:HETIRDRAFT_327522"/>
<proteinExistence type="predicted"/>
<dbReference type="RefSeq" id="XP_009551083.1">
    <property type="nucleotide sequence ID" value="XM_009552788.1"/>
</dbReference>
<dbReference type="InParanoid" id="W4JVN4"/>
<dbReference type="EMBL" id="KI925463">
    <property type="protein sequence ID" value="ETW77602.1"/>
    <property type="molecule type" value="Genomic_DNA"/>
</dbReference>
<reference evidence="2 3" key="1">
    <citation type="journal article" date="2012" name="New Phytol.">
        <title>Insight into trade-off between wood decay and parasitism from the genome of a fungal forest pathogen.</title>
        <authorList>
            <person name="Olson A."/>
            <person name="Aerts A."/>
            <person name="Asiegbu F."/>
            <person name="Belbahri L."/>
            <person name="Bouzid O."/>
            <person name="Broberg A."/>
            <person name="Canback B."/>
            <person name="Coutinho P.M."/>
            <person name="Cullen D."/>
            <person name="Dalman K."/>
            <person name="Deflorio G."/>
            <person name="van Diepen L.T."/>
            <person name="Dunand C."/>
            <person name="Duplessis S."/>
            <person name="Durling M."/>
            <person name="Gonthier P."/>
            <person name="Grimwood J."/>
            <person name="Fossdal C.G."/>
            <person name="Hansson D."/>
            <person name="Henrissat B."/>
            <person name="Hietala A."/>
            <person name="Himmelstrand K."/>
            <person name="Hoffmeister D."/>
            <person name="Hogberg N."/>
            <person name="James T.Y."/>
            <person name="Karlsson M."/>
            <person name="Kohler A."/>
            <person name="Kues U."/>
            <person name="Lee Y.H."/>
            <person name="Lin Y.C."/>
            <person name="Lind M."/>
            <person name="Lindquist E."/>
            <person name="Lombard V."/>
            <person name="Lucas S."/>
            <person name="Lunden K."/>
            <person name="Morin E."/>
            <person name="Murat C."/>
            <person name="Park J."/>
            <person name="Raffaello T."/>
            <person name="Rouze P."/>
            <person name="Salamov A."/>
            <person name="Schmutz J."/>
            <person name="Solheim H."/>
            <person name="Stahlberg J."/>
            <person name="Velez H."/>
            <person name="de Vries R.P."/>
            <person name="Wiebenga A."/>
            <person name="Woodward S."/>
            <person name="Yakovlev I."/>
            <person name="Garbelotto M."/>
            <person name="Martin F."/>
            <person name="Grigoriev I.V."/>
            <person name="Stenlid J."/>
        </authorList>
    </citation>
    <scope>NUCLEOTIDE SEQUENCE [LARGE SCALE GENOMIC DNA]</scope>
    <source>
        <strain evidence="2 3">TC 32-1</strain>
    </source>
</reference>
<evidence type="ECO:0000313" key="2">
    <source>
        <dbReference type="EMBL" id="ETW77602.1"/>
    </source>
</evidence>
<dbReference type="STRING" id="747525.W4JVN4"/>